<dbReference type="RefSeq" id="WP_107889426.1">
    <property type="nucleotide sequence ID" value="NZ_CP028519.1"/>
</dbReference>
<evidence type="ECO:0000256" key="7">
    <source>
        <dbReference type="ARBA" id="ARBA00022764"/>
    </source>
</evidence>
<comment type="pathway">
    <text evidence="2">One-carbon metabolism; methylamine degradation.</text>
</comment>
<evidence type="ECO:0000313" key="18">
    <source>
        <dbReference type="Proteomes" id="UP000244173"/>
    </source>
</evidence>
<evidence type="ECO:0000259" key="16">
    <source>
        <dbReference type="PROSITE" id="PS51007"/>
    </source>
</evidence>
<dbReference type="InterPro" id="IPR009056">
    <property type="entry name" value="Cyt_c-like_dom"/>
</dbReference>
<dbReference type="PANTHER" id="PTHR30600">
    <property type="entry name" value="CYTOCHROME C PEROXIDASE-RELATED"/>
    <property type="match status" value="1"/>
</dbReference>
<keyword evidence="3" id="KW-0813">Transport</keyword>
<evidence type="ECO:0000256" key="12">
    <source>
        <dbReference type="ARBA" id="ARBA00073576"/>
    </source>
</evidence>
<dbReference type="GO" id="GO:0004130">
    <property type="term" value="F:cytochrome-c peroxidase activity"/>
    <property type="evidence" value="ECO:0007669"/>
    <property type="project" value="TreeGrafter"/>
</dbReference>
<dbReference type="Pfam" id="PF03150">
    <property type="entry name" value="CCP_MauG"/>
    <property type="match status" value="1"/>
</dbReference>
<evidence type="ECO:0000256" key="14">
    <source>
        <dbReference type="SAM" id="MobiDB-lite"/>
    </source>
</evidence>
<sequence length="584" mass="63767">MSIFKYLLPGALALGAALPAMARGDDGLRFVPQTGGRTGEVACVLDRRTGLLWERKTRSGLRARDHVYLPVDSRRGGEAGRCDAALPRCDAPSYVAAVNAARLCGHDDWRLPDEDELKSLLDLSRVATRPSRPAIDRRAFPDALPTFYWSSTLHRVGGVRAVWFDDTHRELPATSLLPTRAGAVRLVRGQPAVVPARRSGPSGAFLRPPAAAVGEDLPPSAAQLAQWRAQYARYRPGESWQPDWPPPQIDASVRDGFADLGLLPPVPFPADNPYSPQKVELGRRLFFDPQLSRNGQVSCASCHNPATGWTDRRAVSLGHLGQRGERNSMSILNSAYATSLFWDGRAGSLEAQALGPISNPLEMHQPLARAVARIAAQPGYAPLFAAAFGDARVDTLRMARALATFERTLISHDSAFDRFLKGERMALDDRALWGLHLYRTKARCINCHNGALLSDNRFHSNGLHYFGRELEDLGRYAVTGDPADRGKFRTPSLRDILLTGPYMHNGLFPLTENLGVIAMYDAGMVQTAASRPDLPQAAPELRPLGLTLREKQALHAFLQAVSGEARTGPATPAEMGLEPVSARR</sequence>
<dbReference type="GO" id="GO:0009055">
    <property type="term" value="F:electron transfer activity"/>
    <property type="evidence" value="ECO:0007669"/>
    <property type="project" value="InterPro"/>
</dbReference>
<dbReference type="InterPro" id="IPR036909">
    <property type="entry name" value="Cyt_c-like_dom_sf"/>
</dbReference>
<keyword evidence="5 13" id="KW-0479">Metal-binding</keyword>
<evidence type="ECO:0000256" key="5">
    <source>
        <dbReference type="ARBA" id="ARBA00022723"/>
    </source>
</evidence>
<name>A0A2S0PAZ6_9NEIS</name>
<feature type="region of interest" description="Disordered" evidence="14">
    <location>
        <begin position="565"/>
        <end position="584"/>
    </location>
</feature>
<dbReference type="Gene3D" id="1.10.760.10">
    <property type="entry name" value="Cytochrome c-like domain"/>
    <property type="match status" value="2"/>
</dbReference>
<dbReference type="FunFam" id="1.10.760.10:FF:000019">
    <property type="entry name" value="Di-heme cytochrome C peroxidase"/>
    <property type="match status" value="1"/>
</dbReference>
<dbReference type="STRING" id="1122240.GCA_000620105_00198"/>
<dbReference type="SUPFAM" id="SSF46626">
    <property type="entry name" value="Cytochrome c"/>
    <property type="match status" value="2"/>
</dbReference>
<dbReference type="GO" id="GO:0042597">
    <property type="term" value="C:periplasmic space"/>
    <property type="evidence" value="ECO:0007669"/>
    <property type="project" value="UniProtKB-SubCell"/>
</dbReference>
<dbReference type="PROSITE" id="PS51007">
    <property type="entry name" value="CYTC"/>
    <property type="match status" value="1"/>
</dbReference>
<dbReference type="Proteomes" id="UP000244173">
    <property type="component" value="Chromosome"/>
</dbReference>
<keyword evidence="6 15" id="KW-0732">Signal</keyword>
<reference evidence="17 18" key="1">
    <citation type="submission" date="2018-04" db="EMBL/GenBank/DDBJ databases">
        <title>Denitrifier Microvirgula.</title>
        <authorList>
            <person name="Anderson E."/>
            <person name="Jang J."/>
            <person name="Ishii S."/>
        </authorList>
    </citation>
    <scope>NUCLEOTIDE SEQUENCE [LARGE SCALE GENOMIC DNA]</scope>
    <source>
        <strain evidence="17 18">BE2.4</strain>
    </source>
</reference>
<evidence type="ECO:0000256" key="4">
    <source>
        <dbReference type="ARBA" id="ARBA00022617"/>
    </source>
</evidence>
<keyword evidence="9" id="KW-0560">Oxidoreductase</keyword>
<evidence type="ECO:0000256" key="3">
    <source>
        <dbReference type="ARBA" id="ARBA00022448"/>
    </source>
</evidence>
<evidence type="ECO:0000256" key="1">
    <source>
        <dbReference type="ARBA" id="ARBA00004418"/>
    </source>
</evidence>
<dbReference type="OrthoDB" id="9805202at2"/>
<dbReference type="Pfam" id="PF07603">
    <property type="entry name" value="Lcl_C"/>
    <property type="match status" value="1"/>
</dbReference>
<evidence type="ECO:0000256" key="6">
    <source>
        <dbReference type="ARBA" id="ARBA00022729"/>
    </source>
</evidence>
<dbReference type="InterPro" id="IPR051395">
    <property type="entry name" value="Cytochrome_c_Peroxidase/MauG"/>
</dbReference>
<dbReference type="GO" id="GO:0046872">
    <property type="term" value="F:metal ion binding"/>
    <property type="evidence" value="ECO:0007669"/>
    <property type="project" value="UniProtKB-KW"/>
</dbReference>
<dbReference type="PANTHER" id="PTHR30600:SF10">
    <property type="entry name" value="BLL6722 PROTEIN"/>
    <property type="match status" value="1"/>
</dbReference>
<evidence type="ECO:0000256" key="2">
    <source>
        <dbReference type="ARBA" id="ARBA00004856"/>
    </source>
</evidence>
<dbReference type="EMBL" id="CP028519">
    <property type="protein sequence ID" value="AVY94483.1"/>
    <property type="molecule type" value="Genomic_DNA"/>
</dbReference>
<keyword evidence="8" id="KW-0249">Electron transport</keyword>
<proteinExistence type="predicted"/>
<dbReference type="InterPro" id="IPR004852">
    <property type="entry name" value="Di-haem_cyt_c_peroxidsae"/>
</dbReference>
<evidence type="ECO:0000256" key="8">
    <source>
        <dbReference type="ARBA" id="ARBA00022982"/>
    </source>
</evidence>
<evidence type="ECO:0000256" key="15">
    <source>
        <dbReference type="SAM" id="SignalP"/>
    </source>
</evidence>
<dbReference type="KEGG" id="maer:DAI18_10825"/>
<feature type="chain" id="PRO_5015632893" description="Methylamine utilization protein MauG" evidence="15">
    <location>
        <begin position="23"/>
        <end position="584"/>
    </location>
</feature>
<keyword evidence="7" id="KW-0574">Periplasm</keyword>
<keyword evidence="18" id="KW-1185">Reference proteome</keyword>
<protein>
    <recommendedName>
        <fullName evidence="12">Methylamine utilization protein MauG</fullName>
    </recommendedName>
</protein>
<accession>A0A2S0PAZ6</accession>
<evidence type="ECO:0000256" key="11">
    <source>
        <dbReference type="ARBA" id="ARBA00058991"/>
    </source>
</evidence>
<comment type="function">
    <text evidence="11">Involved in methylamine metabolism. Essential for the maturation of the beta subunit of MADH, presumably via a step in the biosynthesis of tryptophan tryptophylquinone (TTQ), the cofactor of MADH.</text>
</comment>
<keyword evidence="10 13" id="KW-0408">Iron</keyword>
<keyword evidence="4 13" id="KW-0349">Heme</keyword>
<evidence type="ECO:0000256" key="9">
    <source>
        <dbReference type="ARBA" id="ARBA00023002"/>
    </source>
</evidence>
<dbReference type="GO" id="GO:0020037">
    <property type="term" value="F:heme binding"/>
    <property type="evidence" value="ECO:0007669"/>
    <property type="project" value="InterPro"/>
</dbReference>
<dbReference type="InterPro" id="IPR011460">
    <property type="entry name" value="Lcl_C"/>
</dbReference>
<feature type="domain" description="Cytochrome c" evidence="16">
    <location>
        <begin position="277"/>
        <end position="378"/>
    </location>
</feature>
<organism evidence="17 18">
    <name type="scientific">Microvirgula aerodenitrificans</name>
    <dbReference type="NCBI Taxonomy" id="57480"/>
    <lineage>
        <taxon>Bacteria</taxon>
        <taxon>Pseudomonadati</taxon>
        <taxon>Pseudomonadota</taxon>
        <taxon>Betaproteobacteria</taxon>
        <taxon>Neisseriales</taxon>
        <taxon>Aquaspirillaceae</taxon>
        <taxon>Microvirgula</taxon>
    </lineage>
</organism>
<comment type="subcellular location">
    <subcellularLocation>
        <location evidence="1">Periplasm</location>
    </subcellularLocation>
</comment>
<evidence type="ECO:0000256" key="10">
    <source>
        <dbReference type="ARBA" id="ARBA00023004"/>
    </source>
</evidence>
<evidence type="ECO:0000256" key="13">
    <source>
        <dbReference type="PROSITE-ProRule" id="PRU00433"/>
    </source>
</evidence>
<feature type="signal peptide" evidence="15">
    <location>
        <begin position="1"/>
        <end position="22"/>
    </location>
</feature>
<evidence type="ECO:0000313" key="17">
    <source>
        <dbReference type="EMBL" id="AVY94483.1"/>
    </source>
</evidence>
<dbReference type="AlphaFoldDB" id="A0A2S0PAZ6"/>
<gene>
    <name evidence="17" type="ORF">DAI18_10825</name>
</gene>